<reference evidence="2 3" key="1">
    <citation type="journal article" date="2011" name="J. Bacteriol.">
        <title>Complete genome sequencing of Lactobacillus acidophilus 30SC, isolated from swine intestine.</title>
        <authorList>
            <person name="Oh S."/>
            <person name="Roh H."/>
            <person name="Ko H.J."/>
            <person name="Kim S."/>
            <person name="Kim K.H."/>
            <person name="Lee S.E."/>
            <person name="Chang I.S."/>
            <person name="Kim S."/>
            <person name="Choi I.G."/>
        </authorList>
    </citation>
    <scope>NUCLEOTIDE SEQUENCE [LARGE SCALE GENOMIC DNA]</scope>
    <source>
        <strain evidence="2 3">30SC</strain>
    </source>
</reference>
<proteinExistence type="predicted"/>
<evidence type="ECO:0000313" key="2">
    <source>
        <dbReference type="EMBL" id="ADZ07333.1"/>
    </source>
</evidence>
<dbReference type="STRING" id="1604.LAC30SC_05995"/>
<evidence type="ECO:0000313" key="3">
    <source>
        <dbReference type="Proteomes" id="UP000007491"/>
    </source>
</evidence>
<sequence>MLLTSGDFGIESSVIAIIGYIIVILIVYKAGIETHKFSQNKLG</sequence>
<keyword evidence="1" id="KW-0812">Transmembrane</keyword>
<dbReference type="KEGG" id="lai:LAC30SC_05995"/>
<name>F0TF39_LACAM</name>
<dbReference type="HOGENOM" id="CLU_3235025_0_0_9"/>
<protein>
    <submittedName>
        <fullName evidence="2">Uncharacterized protein</fullName>
    </submittedName>
</protein>
<feature type="transmembrane region" description="Helical" evidence="1">
    <location>
        <begin position="12"/>
        <end position="31"/>
    </location>
</feature>
<keyword evidence="1" id="KW-0472">Membrane</keyword>
<accession>F0TF39</accession>
<reference key="2">
    <citation type="submission" date="2011-02" db="EMBL/GenBank/DDBJ databases">
        <authorList>
            <person name="Roh H."/>
            <person name="Ko H.-J."/>
            <person name="Kim S.-H."/>
            <person name="Choi I.-G."/>
            <person name="Oh S."/>
        </authorList>
    </citation>
    <scope>NUCLEOTIDE SEQUENCE</scope>
    <source>
        <strain>30SC</strain>
    </source>
</reference>
<organism evidence="2 3">
    <name type="scientific">Lactobacillus amylovorus</name>
    <dbReference type="NCBI Taxonomy" id="1604"/>
    <lineage>
        <taxon>Bacteria</taxon>
        <taxon>Bacillati</taxon>
        <taxon>Bacillota</taxon>
        <taxon>Bacilli</taxon>
        <taxon>Lactobacillales</taxon>
        <taxon>Lactobacillaceae</taxon>
        <taxon>Lactobacillus</taxon>
    </lineage>
</organism>
<keyword evidence="1" id="KW-1133">Transmembrane helix</keyword>
<dbReference type="AlphaFoldDB" id="F0TF39"/>
<gene>
    <name evidence="2" type="ordered locus">LAC30SC_05995</name>
</gene>
<evidence type="ECO:0000256" key="1">
    <source>
        <dbReference type="SAM" id="Phobius"/>
    </source>
</evidence>
<dbReference type="EMBL" id="CP002559">
    <property type="protein sequence ID" value="ADZ07333.1"/>
    <property type="molecule type" value="Genomic_DNA"/>
</dbReference>
<dbReference type="Proteomes" id="UP000007491">
    <property type="component" value="Chromosome"/>
</dbReference>